<dbReference type="Pfam" id="PF08238">
    <property type="entry name" value="Sel1"/>
    <property type="match status" value="2"/>
</dbReference>
<name>A0ABT9HNJ2_9SPHN</name>
<reference evidence="2 3" key="1">
    <citation type="submission" date="2023-08" db="EMBL/GenBank/DDBJ databases">
        <title>genomic of G39.</title>
        <authorList>
            <person name="Wang Y."/>
        </authorList>
    </citation>
    <scope>NUCLEOTIDE SEQUENCE [LARGE SCALE GENOMIC DNA]</scope>
    <source>
        <strain evidence="2 3">G39</strain>
    </source>
</reference>
<evidence type="ECO:0000313" key="2">
    <source>
        <dbReference type="EMBL" id="MDP4574720.1"/>
    </source>
</evidence>
<evidence type="ECO:0000256" key="1">
    <source>
        <dbReference type="SAM" id="SignalP"/>
    </source>
</evidence>
<accession>A0ABT9HNJ2</accession>
<keyword evidence="1" id="KW-0732">Signal</keyword>
<feature type="chain" id="PRO_5045215711" evidence="1">
    <location>
        <begin position="20"/>
        <end position="166"/>
    </location>
</feature>
<dbReference type="Gene3D" id="1.25.40.10">
    <property type="entry name" value="Tetratricopeptide repeat domain"/>
    <property type="match status" value="1"/>
</dbReference>
<organism evidence="2 3">
    <name type="scientific">Qipengyuania profundimaris</name>
    <dbReference type="NCBI Taxonomy" id="3067652"/>
    <lineage>
        <taxon>Bacteria</taxon>
        <taxon>Pseudomonadati</taxon>
        <taxon>Pseudomonadota</taxon>
        <taxon>Alphaproteobacteria</taxon>
        <taxon>Sphingomonadales</taxon>
        <taxon>Erythrobacteraceae</taxon>
        <taxon>Qipengyuania</taxon>
    </lineage>
</organism>
<evidence type="ECO:0000313" key="3">
    <source>
        <dbReference type="Proteomes" id="UP001240639"/>
    </source>
</evidence>
<dbReference type="SMART" id="SM00671">
    <property type="entry name" value="SEL1"/>
    <property type="match status" value="2"/>
</dbReference>
<proteinExistence type="predicted"/>
<dbReference type="InterPro" id="IPR011990">
    <property type="entry name" value="TPR-like_helical_dom_sf"/>
</dbReference>
<protein>
    <submittedName>
        <fullName evidence="2">Tetratricopeptide repeat protein</fullName>
    </submittedName>
</protein>
<feature type="signal peptide" evidence="1">
    <location>
        <begin position="1"/>
        <end position="19"/>
    </location>
</feature>
<dbReference type="EMBL" id="JAVAIM010000001">
    <property type="protein sequence ID" value="MDP4574720.1"/>
    <property type="molecule type" value="Genomic_DNA"/>
</dbReference>
<dbReference type="PANTHER" id="PTHR43628:SF1">
    <property type="entry name" value="CHITIN SYNTHASE REGULATORY FACTOR 2-RELATED"/>
    <property type="match status" value="1"/>
</dbReference>
<dbReference type="RefSeq" id="WP_305932095.1">
    <property type="nucleotide sequence ID" value="NZ_JAVAIM010000001.1"/>
</dbReference>
<gene>
    <name evidence="2" type="ORF">Q9K02_06155</name>
</gene>
<dbReference type="PANTHER" id="PTHR43628">
    <property type="entry name" value="ACTIVATOR OF C KINASE PROTEIN 1-RELATED"/>
    <property type="match status" value="1"/>
</dbReference>
<dbReference type="InterPro" id="IPR006597">
    <property type="entry name" value="Sel1-like"/>
</dbReference>
<keyword evidence="3" id="KW-1185">Reference proteome</keyword>
<dbReference type="InterPro" id="IPR052945">
    <property type="entry name" value="Mitotic_Regulator"/>
</dbReference>
<comment type="caution">
    <text evidence="2">The sequence shown here is derived from an EMBL/GenBank/DDBJ whole genome shotgun (WGS) entry which is preliminary data.</text>
</comment>
<dbReference type="Proteomes" id="UP001240639">
    <property type="component" value="Unassembled WGS sequence"/>
</dbReference>
<dbReference type="SUPFAM" id="SSF81901">
    <property type="entry name" value="HCP-like"/>
    <property type="match status" value="1"/>
</dbReference>
<sequence length="166" mass="18260">MLKAFAFLAASSVAFLPNAGWGNTHSSNDTSTISNIRPGNATEHYSSDSSLRRNIEAWLRQGNFDIAISSLRSLAETGDTWAMRELGWLSANGKGVAYSSAAAIDWFTKAANRGDHRSMLLLGTAYARGMGVKEDVTMARRWLRLASESDERDVARPAIDELRRLH</sequence>